<accession>A0A2N9F5V2</accession>
<dbReference type="InterPro" id="IPR013057">
    <property type="entry name" value="AA_transpt_TM"/>
</dbReference>
<gene>
    <name evidence="13" type="ORF">FSB_LOCUS10143</name>
</gene>
<dbReference type="AlphaFoldDB" id="A0A2N9F5V2"/>
<protein>
    <recommendedName>
        <fullName evidence="12">Amino acid transporter transmembrane domain-containing protein</fullName>
    </recommendedName>
</protein>
<evidence type="ECO:0000313" key="13">
    <source>
        <dbReference type="EMBL" id="SPC82261.1"/>
    </source>
</evidence>
<dbReference type="EMBL" id="OIVN01000567">
    <property type="protein sequence ID" value="SPC82261.1"/>
    <property type="molecule type" value="Genomic_DNA"/>
</dbReference>
<feature type="domain" description="Amino acid transporter transmembrane" evidence="12">
    <location>
        <begin position="154"/>
        <end position="234"/>
    </location>
</feature>
<keyword evidence="5" id="KW-0769">Symport</keyword>
<dbReference type="Pfam" id="PF01490">
    <property type="entry name" value="Aa_trans"/>
    <property type="match status" value="2"/>
</dbReference>
<feature type="transmembrane region" description="Helical" evidence="11">
    <location>
        <begin position="63"/>
        <end position="87"/>
    </location>
</feature>
<dbReference type="GO" id="GO:0006865">
    <property type="term" value="P:amino acid transport"/>
    <property type="evidence" value="ECO:0007669"/>
    <property type="project" value="UniProtKB-KW"/>
</dbReference>
<dbReference type="GO" id="GO:0012505">
    <property type="term" value="C:endomembrane system"/>
    <property type="evidence" value="ECO:0007669"/>
    <property type="project" value="UniProtKB-SubCell"/>
</dbReference>
<keyword evidence="4 11" id="KW-0812">Transmembrane</keyword>
<dbReference type="GO" id="GO:0015293">
    <property type="term" value="F:symporter activity"/>
    <property type="evidence" value="ECO:0007669"/>
    <property type="project" value="UniProtKB-KW"/>
</dbReference>
<feature type="transmembrane region" description="Helical" evidence="11">
    <location>
        <begin position="140"/>
        <end position="159"/>
    </location>
</feature>
<dbReference type="GO" id="GO:0009734">
    <property type="term" value="P:auxin-activated signaling pathway"/>
    <property type="evidence" value="ECO:0007669"/>
    <property type="project" value="UniProtKB-KW"/>
</dbReference>
<organism evidence="13">
    <name type="scientific">Fagus sylvatica</name>
    <name type="common">Beechnut</name>
    <dbReference type="NCBI Taxonomy" id="28930"/>
    <lineage>
        <taxon>Eukaryota</taxon>
        <taxon>Viridiplantae</taxon>
        <taxon>Streptophyta</taxon>
        <taxon>Embryophyta</taxon>
        <taxon>Tracheophyta</taxon>
        <taxon>Spermatophyta</taxon>
        <taxon>Magnoliopsida</taxon>
        <taxon>eudicotyledons</taxon>
        <taxon>Gunneridae</taxon>
        <taxon>Pentapetalae</taxon>
        <taxon>rosids</taxon>
        <taxon>fabids</taxon>
        <taxon>Fagales</taxon>
        <taxon>Fagaceae</taxon>
        <taxon>Fagus</taxon>
    </lineage>
</organism>
<reference evidence="13" key="1">
    <citation type="submission" date="2018-02" db="EMBL/GenBank/DDBJ databases">
        <authorList>
            <person name="Cohen D.B."/>
            <person name="Kent A.D."/>
        </authorList>
    </citation>
    <scope>NUCLEOTIDE SEQUENCE</scope>
</reference>
<keyword evidence="8 11" id="KW-0472">Membrane</keyword>
<feature type="transmembrane region" description="Helical" evidence="11">
    <location>
        <begin position="207"/>
        <end position="224"/>
    </location>
</feature>
<proteinExistence type="inferred from homology"/>
<feature type="domain" description="Amino acid transporter transmembrane" evidence="12">
    <location>
        <begin position="60"/>
        <end position="145"/>
    </location>
</feature>
<evidence type="ECO:0000256" key="6">
    <source>
        <dbReference type="ARBA" id="ARBA00022970"/>
    </source>
</evidence>
<sequence length="244" mass="27091">MSEVVETIAPLPPKDSTPPSMYYSSNTSPLSFSASEDIEIENTNKSPTQDAWLPITESRNGNAYYAAFHILCSGIGIQALLLPVAFIDFGWKWGIICLTLLFMWQFYTIYLLVELHESAETGMRYSRYLQLCKVTFGDKIAYSLLLFPIIDLSAVLSQLPNLNSLASVSLIGAISYVSFCTLLWVVPVAEGRLPNLLHNPVQPCTKISRLLGVVNGLGFIALAFRGHNLILEIQLLQMSNVRNL</sequence>
<evidence type="ECO:0000256" key="11">
    <source>
        <dbReference type="SAM" id="Phobius"/>
    </source>
</evidence>
<evidence type="ECO:0000256" key="4">
    <source>
        <dbReference type="ARBA" id="ARBA00022692"/>
    </source>
</evidence>
<comment type="function">
    <text evidence="10">Carrier protein involved in proton-driven auxin influx. Mediates the formation of auxin gradient from developing leaves (site of auxin biosynthesis) to tips by contributing to the loading of auxin in vascular tissues and facilitating acropetal (base to tip) auxin transport within inner tissues of the root apex, and basipetal (tip to base) auxin transport within outer tissues of the root apex. May be involved in lateral roots and nodules formation.</text>
</comment>
<keyword evidence="7 11" id="KW-1133">Transmembrane helix</keyword>
<feature type="transmembrane region" description="Helical" evidence="11">
    <location>
        <begin position="165"/>
        <end position="186"/>
    </location>
</feature>
<keyword evidence="6" id="KW-0029">Amino-acid transport</keyword>
<feature type="transmembrane region" description="Helical" evidence="11">
    <location>
        <begin position="93"/>
        <end position="113"/>
    </location>
</feature>
<comment type="similarity">
    <text evidence="2">Belongs to the amino acid/polyamine transporter 2 family. Amino acid/auxin permease (AAAP) (TC 2.A.18.1) subfamily.</text>
</comment>
<evidence type="ECO:0000256" key="10">
    <source>
        <dbReference type="ARBA" id="ARBA00045588"/>
    </source>
</evidence>
<comment type="subcellular location">
    <subcellularLocation>
        <location evidence="1">Endomembrane system</location>
        <topology evidence="1">Multi-pass membrane protein</topology>
    </subcellularLocation>
</comment>
<dbReference type="PANTHER" id="PTHR48017">
    <property type="entry name" value="OS05G0424000 PROTEIN-RELATED"/>
    <property type="match status" value="1"/>
</dbReference>
<evidence type="ECO:0000256" key="5">
    <source>
        <dbReference type="ARBA" id="ARBA00022847"/>
    </source>
</evidence>
<name>A0A2N9F5V2_FAGSY</name>
<evidence type="ECO:0000256" key="1">
    <source>
        <dbReference type="ARBA" id="ARBA00004127"/>
    </source>
</evidence>
<evidence type="ECO:0000256" key="3">
    <source>
        <dbReference type="ARBA" id="ARBA00022448"/>
    </source>
</evidence>
<evidence type="ECO:0000259" key="12">
    <source>
        <dbReference type="Pfam" id="PF01490"/>
    </source>
</evidence>
<evidence type="ECO:0000256" key="9">
    <source>
        <dbReference type="ARBA" id="ARBA00023294"/>
    </source>
</evidence>
<evidence type="ECO:0000256" key="8">
    <source>
        <dbReference type="ARBA" id="ARBA00023136"/>
    </source>
</evidence>
<evidence type="ECO:0000256" key="2">
    <source>
        <dbReference type="ARBA" id="ARBA00005590"/>
    </source>
</evidence>
<evidence type="ECO:0000256" key="7">
    <source>
        <dbReference type="ARBA" id="ARBA00022989"/>
    </source>
</evidence>
<keyword evidence="9" id="KW-0927">Auxin signaling pathway</keyword>
<keyword evidence="3" id="KW-0813">Transport</keyword>